<dbReference type="EMBL" id="BLKS01000002">
    <property type="protein sequence ID" value="GFG54687.1"/>
    <property type="molecule type" value="Genomic_DNA"/>
</dbReference>
<feature type="signal peptide" evidence="2">
    <location>
        <begin position="1"/>
        <end position="22"/>
    </location>
</feature>
<dbReference type="Proteomes" id="UP000220914">
    <property type="component" value="Unassembled WGS sequence"/>
</dbReference>
<feature type="compositionally biased region" description="Polar residues" evidence="1">
    <location>
        <begin position="487"/>
        <end position="504"/>
    </location>
</feature>
<dbReference type="OrthoDB" id="4371679at2"/>
<comment type="caution">
    <text evidence="4">The sequence shown here is derived from an EMBL/GenBank/DDBJ whole genome shotgun (WGS) entry which is preliminary data.</text>
</comment>
<gene>
    <name evidence="4" type="ORF">CQY20_25180</name>
    <name evidence="3" type="ORF">MAGR_61280</name>
</gene>
<dbReference type="RefSeq" id="WP_097942799.1">
    <property type="nucleotide sequence ID" value="NZ_BLKS01000002.1"/>
</dbReference>
<keyword evidence="5" id="KW-1185">Reference proteome</keyword>
<evidence type="ECO:0000256" key="2">
    <source>
        <dbReference type="SAM" id="SignalP"/>
    </source>
</evidence>
<reference evidence="4 5" key="1">
    <citation type="submission" date="2017-10" db="EMBL/GenBank/DDBJ databases">
        <title>The new phylogeny of genus Mycobacterium.</title>
        <authorList>
            <person name="Tortoli E."/>
            <person name="Trovato A."/>
            <person name="Cirillo D.M."/>
        </authorList>
    </citation>
    <scope>NUCLEOTIDE SEQUENCE [LARGE SCALE GENOMIC DNA]</scope>
    <source>
        <strain evidence="4 5">CCUG37673</strain>
    </source>
</reference>
<dbReference type="Proteomes" id="UP000465302">
    <property type="component" value="Unassembled WGS sequence"/>
</dbReference>
<evidence type="ECO:0000313" key="3">
    <source>
        <dbReference type="EMBL" id="GFG54687.1"/>
    </source>
</evidence>
<evidence type="ECO:0000313" key="6">
    <source>
        <dbReference type="Proteomes" id="UP000465302"/>
    </source>
</evidence>
<dbReference type="AlphaFoldDB" id="A0A2A7MT35"/>
<feature type="chain" id="PRO_5038223982" description="PE-PPE domain-containing protein" evidence="2">
    <location>
        <begin position="23"/>
        <end position="595"/>
    </location>
</feature>
<feature type="region of interest" description="Disordered" evidence="1">
    <location>
        <begin position="473"/>
        <end position="567"/>
    </location>
</feature>
<evidence type="ECO:0000313" key="4">
    <source>
        <dbReference type="EMBL" id="PEG34511.1"/>
    </source>
</evidence>
<reference evidence="3" key="3">
    <citation type="submission" date="2020-02" db="EMBL/GenBank/DDBJ databases">
        <authorList>
            <person name="Matsumoto Y."/>
            <person name="Motooka D."/>
            <person name="Nakamura S."/>
        </authorList>
    </citation>
    <scope>NUCLEOTIDE SEQUENCE</scope>
    <source>
        <strain evidence="3">JCM 6377</strain>
    </source>
</reference>
<evidence type="ECO:0000313" key="5">
    <source>
        <dbReference type="Proteomes" id="UP000220914"/>
    </source>
</evidence>
<dbReference type="EMBL" id="PDCP01000062">
    <property type="protein sequence ID" value="PEG34511.1"/>
    <property type="molecule type" value="Genomic_DNA"/>
</dbReference>
<organism evidence="4 5">
    <name type="scientific">Mycolicibacterium agri</name>
    <name type="common">Mycobacterium agri</name>
    <dbReference type="NCBI Taxonomy" id="36811"/>
    <lineage>
        <taxon>Bacteria</taxon>
        <taxon>Bacillati</taxon>
        <taxon>Actinomycetota</taxon>
        <taxon>Actinomycetes</taxon>
        <taxon>Mycobacteriales</taxon>
        <taxon>Mycobacteriaceae</taxon>
        <taxon>Mycolicibacterium</taxon>
    </lineage>
</organism>
<proteinExistence type="predicted"/>
<evidence type="ECO:0000256" key="1">
    <source>
        <dbReference type="SAM" id="MobiDB-lite"/>
    </source>
</evidence>
<accession>A0A2A7MT35</accession>
<reference evidence="3 6" key="2">
    <citation type="journal article" date="2019" name="Emerg. Microbes Infect.">
        <title>Comprehensive subspecies identification of 175 nontuberculous mycobacteria species based on 7547 genomic profiles.</title>
        <authorList>
            <person name="Matsumoto Y."/>
            <person name="Kinjo T."/>
            <person name="Motooka D."/>
            <person name="Nabeya D."/>
            <person name="Jung N."/>
            <person name="Uechi K."/>
            <person name="Horii T."/>
            <person name="Iida T."/>
            <person name="Fujita J."/>
            <person name="Nakamura S."/>
        </authorList>
    </citation>
    <scope>NUCLEOTIDE SEQUENCE [LARGE SCALE GENOMIC DNA]</scope>
    <source>
        <strain evidence="3 6">JCM 6377</strain>
    </source>
</reference>
<protein>
    <recommendedName>
        <fullName evidence="7">PE-PPE domain-containing protein</fullName>
    </recommendedName>
</protein>
<sequence length="595" mass="61277">MRAVLRPYVTAGIALAGASVIAAAPVTPVAGPTVEHQATQLLASSVANIPANLLITLINVPYYESLALKEYAYALGPPGQTGGVPGWIPPAATVGNGLDPGADGIPGTADDLYTRGGTGSWYMESHSGNTWGWDDGNWPQLAAIGHFIAPYEFSLSIAQQLQTFAQAEFIAGADVNCEFQCSDVLGYVGRWLVFVTPLSELLSGTTFPETVNAFPDVQPIWAGEPAKLEPLVPLQAIADYFMQDPSDNPILLPDPAEVLSDFVKLQIDIATNFNPVARGSFLYWGAPTLYSIPAGMAGAVQNFTGIPNQFLIPPWEGFGGESESGPNAGPESLITGLPAGLDYLVRGLSGYLRPSTYLEASLSNTLLRTFAAGSLPGSDIARILTGLDPASVLALGNNLLQAESTNPQDLSATSRLGGVLGNEFDSGLTEEGATAPAPPAGRFANAISSVVDTFTGANGRLVTLDVAPRLDETRGRHAAPDSPLQVPPSNASDPSPDTGQSGAVVNSAPLGNVSPDPVGATTSTDEATPGTNIVRHSRKFTPPIGGVSGAPGSNAAGAAGGGTHRPGATIRSVAKEVHKAVKKALGGASRDDSDE</sequence>
<feature type="compositionally biased region" description="Polar residues" evidence="1">
    <location>
        <begin position="520"/>
        <end position="531"/>
    </location>
</feature>
<name>A0A2A7MT35_MYCAG</name>
<keyword evidence="2" id="KW-0732">Signal</keyword>
<evidence type="ECO:0008006" key="7">
    <source>
        <dbReference type="Google" id="ProtNLM"/>
    </source>
</evidence>